<dbReference type="CDD" id="cd00367">
    <property type="entry name" value="PTS-HPr_like"/>
    <property type="match status" value="1"/>
</dbReference>
<dbReference type="Pfam" id="PF03610">
    <property type="entry name" value="EIIA-man"/>
    <property type="match status" value="1"/>
</dbReference>
<gene>
    <name evidence="10" type="ORF">CP258_05500</name>
</gene>
<dbReference type="Pfam" id="PF00381">
    <property type="entry name" value="PTS-HPr"/>
    <property type="match status" value="1"/>
</dbReference>
<protein>
    <recommendedName>
        <fullName evidence="5">Phosphocarrier protein HPr</fullName>
        <ecNumber evidence="4">2.7.1.121</ecNumber>
    </recommendedName>
</protein>
<dbReference type="InterPro" id="IPR035895">
    <property type="entry name" value="HPr-like_sf"/>
</dbReference>
<evidence type="ECO:0000256" key="4">
    <source>
        <dbReference type="ARBA" id="ARBA00012095"/>
    </source>
</evidence>
<organism evidence="10 11">
    <name type="scientific">Corynebacterium pseudotuberculosis 258</name>
    <dbReference type="NCBI Taxonomy" id="1168865"/>
    <lineage>
        <taxon>Bacteria</taxon>
        <taxon>Bacillati</taxon>
        <taxon>Actinomycetota</taxon>
        <taxon>Actinomycetes</taxon>
        <taxon>Mycobacteriales</taxon>
        <taxon>Corynebacteriaceae</taxon>
        <taxon>Corynebacterium</taxon>
    </lineage>
</organism>
<dbReference type="RefSeq" id="WP_014367058.1">
    <property type="nucleotide sequence ID" value="NC_017945.3"/>
</dbReference>
<evidence type="ECO:0000313" key="10">
    <source>
        <dbReference type="EMBL" id="AFK16706.1"/>
    </source>
</evidence>
<sequence length="229" mass="23668">MSKQKVGLVLVSHSASLAEGLCELAQQMASDVCIVPAGGREDGGIGTSYELVERSVEELLNKKLEVLILTDLGSATMTVETLLDFYDDQSVAFVNVPFVEGAVAAATAAQQGDTLDKVIEAALSANTMFVPELVPEPVTSAPEPIPSGEYGRQVTVVDTAGLHARPASLISEIASEAEGSIQVNGVDAASSLLLMSLGIRQGETVTVTGTPIDRTIIDAIADAIASGLD</sequence>
<dbReference type="EC" id="2.7.1.121" evidence="4"/>
<evidence type="ECO:0000259" key="8">
    <source>
        <dbReference type="PROSITE" id="PS51096"/>
    </source>
</evidence>
<dbReference type="InterPro" id="IPR000032">
    <property type="entry name" value="HPr-like"/>
</dbReference>
<dbReference type="PRINTS" id="PR00107">
    <property type="entry name" value="PHOSPHOCPHPR"/>
</dbReference>
<comment type="subunit">
    <text evidence="7">Homodimer. The dihydroxyacetone kinase complex is composed of a homodimer of DhaM, a homodimer of DhaK and the subunit DhaL.</text>
</comment>
<dbReference type="AlphaFoldDB" id="A0AAU8PY86"/>
<name>A0AAU8PY86_CORPS</name>
<dbReference type="GO" id="GO:0047324">
    <property type="term" value="F:phosphoenolpyruvate-glycerone phosphotransferase activity"/>
    <property type="evidence" value="ECO:0007669"/>
    <property type="project" value="UniProtKB-EC"/>
</dbReference>
<dbReference type="SUPFAM" id="SSF53062">
    <property type="entry name" value="PTS system fructose IIA component-like"/>
    <property type="match status" value="1"/>
</dbReference>
<dbReference type="GO" id="GO:0019563">
    <property type="term" value="P:glycerol catabolic process"/>
    <property type="evidence" value="ECO:0007669"/>
    <property type="project" value="InterPro"/>
</dbReference>
<evidence type="ECO:0000313" key="11">
    <source>
        <dbReference type="Proteomes" id="UP000006465"/>
    </source>
</evidence>
<comment type="catalytic activity">
    <reaction evidence="1">
        <text>dihydroxyacetone + phosphoenolpyruvate = dihydroxyacetone phosphate + pyruvate</text>
        <dbReference type="Rhea" id="RHEA:18381"/>
        <dbReference type="ChEBI" id="CHEBI:15361"/>
        <dbReference type="ChEBI" id="CHEBI:16016"/>
        <dbReference type="ChEBI" id="CHEBI:57642"/>
        <dbReference type="ChEBI" id="CHEBI:58702"/>
        <dbReference type="EC" id="2.7.1.121"/>
    </reaction>
</comment>
<feature type="domain" description="HPr" evidence="9">
    <location>
        <begin position="149"/>
        <end position="229"/>
    </location>
</feature>
<proteinExistence type="predicted"/>
<accession>A0AAU8PY86</accession>
<dbReference type="PANTHER" id="PTHR38594:SF1">
    <property type="entry name" value="PEP-DEPENDENT DIHYDROXYACETONE KINASE, PHOSPHORYL DONOR SUBUNIT DHAM"/>
    <property type="match status" value="1"/>
</dbReference>
<dbReference type="InterPro" id="IPR004701">
    <property type="entry name" value="PTS_EIIA_man-typ"/>
</dbReference>
<dbReference type="NCBIfam" id="TIGR01003">
    <property type="entry name" value="PTS_HPr_family"/>
    <property type="match status" value="1"/>
</dbReference>
<keyword evidence="6" id="KW-0808">Transferase</keyword>
<dbReference type="Proteomes" id="UP000006465">
    <property type="component" value="Chromosome"/>
</dbReference>
<dbReference type="PANTHER" id="PTHR38594">
    <property type="entry name" value="PEP-DEPENDENT DIHYDROXYACETONE KINASE, PHOSPHORYL DONOR SUBUNIT DHAM"/>
    <property type="match status" value="1"/>
</dbReference>
<dbReference type="Gene3D" id="3.30.1340.10">
    <property type="entry name" value="HPr-like"/>
    <property type="match status" value="1"/>
</dbReference>
<dbReference type="KEGG" id="coe:CP258_05500"/>
<comment type="function">
    <text evidence="2">Component of the dihydroxyacetone kinase complex, which is responsible for the phosphoenolpyruvate (PEP)-dependent phosphorylation of dihydroxyacetone. DhaM serves as the phosphoryl donor. Is phosphorylated by phosphoenolpyruvate in an EI- and HPr-dependent reaction, and a phosphorelay system on histidine residues finally leads to phosphoryl transfer to DhaL and dihydroxyacetone.</text>
</comment>
<evidence type="ECO:0000256" key="6">
    <source>
        <dbReference type="ARBA" id="ARBA00022679"/>
    </source>
</evidence>
<reference evidence="10 11" key="1">
    <citation type="journal article" date="2013" name="J. Biotechnol.">
        <title>Genome sequence of Corynebacterium pseudotuberculosis biovar equi strain 258 and prediction of antigenic targets to improve biotechnological vaccine production.</title>
        <authorList>
            <person name="Soares S.C."/>
            <person name="Trost E."/>
            <person name="Ramos R.T."/>
            <person name="Carneiro A.R."/>
            <person name="Santos A.R."/>
            <person name="Pinto A.C."/>
            <person name="Barbosa E."/>
            <person name="Aburjaile F."/>
            <person name="Ali A."/>
            <person name="Diniz C.A."/>
            <person name="Hassan S.S."/>
            <person name="Fiaux K."/>
            <person name="Guimaraes L.C."/>
            <person name="Bakhtiar S.M."/>
            <person name="Pereira U."/>
            <person name="Almeida S.S."/>
            <person name="Abreu V.A."/>
            <person name="Rocha F.S."/>
            <person name="Dorella F.A."/>
            <person name="Miyoshi A."/>
            <person name="Silva A."/>
            <person name="Azevedo V."/>
            <person name="Tauch A."/>
        </authorList>
    </citation>
    <scope>NUCLEOTIDE SEQUENCE [LARGE SCALE GENOMIC DNA]</scope>
    <source>
        <strain evidence="10 11">258</strain>
    </source>
</reference>
<dbReference type="NCBIfam" id="TIGR02364">
    <property type="entry name" value="dha_pts"/>
    <property type="match status" value="1"/>
</dbReference>
<dbReference type="PROSITE" id="PS00369">
    <property type="entry name" value="PTS_HPR_HIS"/>
    <property type="match status" value="1"/>
</dbReference>
<dbReference type="InterPro" id="IPR012844">
    <property type="entry name" value="DhaM_N"/>
</dbReference>
<dbReference type="PROSITE" id="PS51096">
    <property type="entry name" value="PTS_EIIA_TYPE_4"/>
    <property type="match status" value="1"/>
</dbReference>
<dbReference type="InterPro" id="IPR039643">
    <property type="entry name" value="DhaM"/>
</dbReference>
<evidence type="ECO:0000259" key="9">
    <source>
        <dbReference type="PROSITE" id="PS51350"/>
    </source>
</evidence>
<comment type="function">
    <text evidence="3">General (non sugar-specific) component of the phosphoenolpyruvate-dependent sugar phosphotransferase system (sugar PTS). This major carbohydrate active-transport system catalyzes the phosphorylation of incoming sugar substrates concomitantly with their translocation across the cell membrane. The phosphoryl group from phosphoenolpyruvate (PEP) is transferred to the phosphoryl carrier protein HPr by enzyme I. Phospho-HPr then transfers it to the PTS EIIA domain.</text>
</comment>
<dbReference type="GO" id="GO:0009401">
    <property type="term" value="P:phosphoenolpyruvate-dependent sugar phosphotransferase system"/>
    <property type="evidence" value="ECO:0007669"/>
    <property type="project" value="InterPro"/>
</dbReference>
<dbReference type="InterPro" id="IPR001020">
    <property type="entry name" value="PTS_HPr_His_P_site"/>
</dbReference>
<dbReference type="InterPro" id="IPR036662">
    <property type="entry name" value="PTS_EIIA_man-typ_sf"/>
</dbReference>
<dbReference type="GO" id="GO:0016020">
    <property type="term" value="C:membrane"/>
    <property type="evidence" value="ECO:0007669"/>
    <property type="project" value="InterPro"/>
</dbReference>
<evidence type="ECO:0000256" key="3">
    <source>
        <dbReference type="ARBA" id="ARBA00003681"/>
    </source>
</evidence>
<evidence type="ECO:0000256" key="1">
    <source>
        <dbReference type="ARBA" id="ARBA00001113"/>
    </source>
</evidence>
<feature type="domain" description="PTS EIIA type-4" evidence="8">
    <location>
        <begin position="5"/>
        <end position="130"/>
    </location>
</feature>
<dbReference type="SUPFAM" id="SSF55594">
    <property type="entry name" value="HPr-like"/>
    <property type="match status" value="1"/>
</dbReference>
<dbReference type="EMBL" id="CP003540">
    <property type="protein sequence ID" value="AFK16706.1"/>
    <property type="molecule type" value="Genomic_DNA"/>
</dbReference>
<dbReference type="Gene3D" id="3.40.50.510">
    <property type="entry name" value="Phosphotransferase system, mannose-type IIA component"/>
    <property type="match status" value="1"/>
</dbReference>
<dbReference type="PROSITE" id="PS51350">
    <property type="entry name" value="PTS_HPR_DOM"/>
    <property type="match status" value="1"/>
</dbReference>
<evidence type="ECO:0000256" key="5">
    <source>
        <dbReference type="ARBA" id="ARBA00020422"/>
    </source>
</evidence>
<evidence type="ECO:0000256" key="7">
    <source>
        <dbReference type="ARBA" id="ARBA00046577"/>
    </source>
</evidence>
<evidence type="ECO:0000256" key="2">
    <source>
        <dbReference type="ARBA" id="ARBA00002788"/>
    </source>
</evidence>